<dbReference type="GO" id="GO:0045454">
    <property type="term" value="P:cell redox homeostasis"/>
    <property type="evidence" value="ECO:0007669"/>
    <property type="project" value="TreeGrafter"/>
</dbReference>
<evidence type="ECO:0000256" key="9">
    <source>
        <dbReference type="PIRSR" id="PIRSR000077-4"/>
    </source>
</evidence>
<dbReference type="SUPFAM" id="SSF52833">
    <property type="entry name" value="Thioredoxin-like"/>
    <property type="match status" value="1"/>
</dbReference>
<feature type="active site" description="Nucleophile" evidence="8">
    <location>
        <position position="32"/>
    </location>
</feature>
<organism evidence="11 12">
    <name type="scientific">Ruania alba</name>
    <dbReference type="NCBI Taxonomy" id="648782"/>
    <lineage>
        <taxon>Bacteria</taxon>
        <taxon>Bacillati</taxon>
        <taxon>Actinomycetota</taxon>
        <taxon>Actinomycetes</taxon>
        <taxon>Micrococcales</taxon>
        <taxon>Ruaniaceae</taxon>
        <taxon>Ruania</taxon>
    </lineage>
</organism>
<dbReference type="PROSITE" id="PS00194">
    <property type="entry name" value="THIOREDOXIN_1"/>
    <property type="match status" value="1"/>
</dbReference>
<feature type="site" description="Contributes to redox potential value" evidence="8">
    <location>
        <position position="34"/>
    </location>
</feature>
<evidence type="ECO:0000313" key="12">
    <source>
        <dbReference type="Proteomes" id="UP000199220"/>
    </source>
</evidence>
<dbReference type="NCBIfam" id="TIGR01068">
    <property type="entry name" value="thioredoxin"/>
    <property type="match status" value="1"/>
</dbReference>
<dbReference type="STRING" id="648782.SAMN04488554_2817"/>
<dbReference type="RefSeq" id="WP_089773717.1">
    <property type="nucleotide sequence ID" value="NZ_FNTX01000002.1"/>
</dbReference>
<name>A0A1H5LHM7_9MICO</name>
<keyword evidence="5 9" id="KW-0676">Redox-active center</keyword>
<protein>
    <recommendedName>
        <fullName evidence="6 7">Thioredoxin</fullName>
    </recommendedName>
</protein>
<feature type="site" description="Contributes to redox potential value" evidence="8">
    <location>
        <position position="33"/>
    </location>
</feature>
<dbReference type="CDD" id="cd02947">
    <property type="entry name" value="TRX_family"/>
    <property type="match status" value="1"/>
</dbReference>
<evidence type="ECO:0000256" key="1">
    <source>
        <dbReference type="ARBA" id="ARBA00008987"/>
    </source>
</evidence>
<feature type="domain" description="Thioredoxin" evidence="10">
    <location>
        <begin position="1"/>
        <end position="108"/>
    </location>
</feature>
<accession>A0A1H5LHM7</accession>
<dbReference type="EMBL" id="FNTX01000002">
    <property type="protein sequence ID" value="SEE76535.1"/>
    <property type="molecule type" value="Genomic_DNA"/>
</dbReference>
<comment type="similarity">
    <text evidence="1 7">Belongs to the thioredoxin family.</text>
</comment>
<keyword evidence="12" id="KW-1185">Reference proteome</keyword>
<dbReference type="PANTHER" id="PTHR45663:SF11">
    <property type="entry name" value="GEO12009P1"/>
    <property type="match status" value="1"/>
</dbReference>
<dbReference type="GO" id="GO:0015035">
    <property type="term" value="F:protein-disulfide reductase activity"/>
    <property type="evidence" value="ECO:0007669"/>
    <property type="project" value="UniProtKB-UniRule"/>
</dbReference>
<dbReference type="Proteomes" id="UP000199220">
    <property type="component" value="Unassembled WGS sequence"/>
</dbReference>
<evidence type="ECO:0000313" key="11">
    <source>
        <dbReference type="EMBL" id="SEE76535.1"/>
    </source>
</evidence>
<dbReference type="PIRSF" id="PIRSF000077">
    <property type="entry name" value="Thioredoxin"/>
    <property type="match status" value="1"/>
</dbReference>
<dbReference type="PRINTS" id="PR00421">
    <property type="entry name" value="THIOREDOXIN"/>
</dbReference>
<evidence type="ECO:0000256" key="8">
    <source>
        <dbReference type="PIRSR" id="PIRSR000077-1"/>
    </source>
</evidence>
<feature type="disulfide bond" description="Redox-active" evidence="9">
    <location>
        <begin position="32"/>
        <end position="35"/>
    </location>
</feature>
<dbReference type="InterPro" id="IPR017937">
    <property type="entry name" value="Thioredoxin_CS"/>
</dbReference>
<reference evidence="12" key="1">
    <citation type="submission" date="2016-10" db="EMBL/GenBank/DDBJ databases">
        <authorList>
            <person name="Varghese N."/>
            <person name="Submissions S."/>
        </authorList>
    </citation>
    <scope>NUCLEOTIDE SEQUENCE [LARGE SCALE GENOMIC DNA]</scope>
    <source>
        <strain evidence="12">DSM 21368</strain>
    </source>
</reference>
<evidence type="ECO:0000256" key="4">
    <source>
        <dbReference type="ARBA" id="ARBA00023157"/>
    </source>
</evidence>
<evidence type="ECO:0000256" key="3">
    <source>
        <dbReference type="ARBA" id="ARBA00022982"/>
    </source>
</evidence>
<keyword evidence="4 9" id="KW-1015">Disulfide bond</keyword>
<dbReference type="PANTHER" id="PTHR45663">
    <property type="entry name" value="GEO12009P1"/>
    <property type="match status" value="1"/>
</dbReference>
<evidence type="ECO:0000256" key="2">
    <source>
        <dbReference type="ARBA" id="ARBA00022448"/>
    </source>
</evidence>
<evidence type="ECO:0000259" key="10">
    <source>
        <dbReference type="PROSITE" id="PS51352"/>
    </source>
</evidence>
<dbReference type="PROSITE" id="PS51352">
    <property type="entry name" value="THIOREDOXIN_2"/>
    <property type="match status" value="1"/>
</dbReference>
<gene>
    <name evidence="11" type="ORF">SAMN04488554_2817</name>
</gene>
<evidence type="ECO:0000256" key="7">
    <source>
        <dbReference type="PIRNR" id="PIRNR000077"/>
    </source>
</evidence>
<feature type="active site" description="Nucleophile" evidence="8">
    <location>
        <position position="35"/>
    </location>
</feature>
<proteinExistence type="inferred from homology"/>
<dbReference type="InterPro" id="IPR013766">
    <property type="entry name" value="Thioredoxin_domain"/>
</dbReference>
<dbReference type="AlphaFoldDB" id="A0A1H5LHM7"/>
<dbReference type="OrthoDB" id="9790390at2"/>
<keyword evidence="3" id="KW-0249">Electron transport</keyword>
<dbReference type="InterPro" id="IPR005746">
    <property type="entry name" value="Thioredoxin"/>
</dbReference>
<dbReference type="Gene3D" id="3.40.30.10">
    <property type="entry name" value="Glutaredoxin"/>
    <property type="match status" value="1"/>
</dbReference>
<evidence type="ECO:0000256" key="5">
    <source>
        <dbReference type="ARBA" id="ARBA00023284"/>
    </source>
</evidence>
<evidence type="ECO:0000256" key="6">
    <source>
        <dbReference type="NCBIfam" id="TIGR01068"/>
    </source>
</evidence>
<dbReference type="FunFam" id="3.40.30.10:FF:000001">
    <property type="entry name" value="Thioredoxin"/>
    <property type="match status" value="1"/>
</dbReference>
<keyword evidence="2" id="KW-0813">Transport</keyword>
<dbReference type="GO" id="GO:0005829">
    <property type="term" value="C:cytosol"/>
    <property type="evidence" value="ECO:0007669"/>
    <property type="project" value="TreeGrafter"/>
</dbReference>
<feature type="site" description="Deprotonates C-terminal active site Cys" evidence="8">
    <location>
        <position position="26"/>
    </location>
</feature>
<dbReference type="InterPro" id="IPR036249">
    <property type="entry name" value="Thioredoxin-like_sf"/>
</dbReference>
<sequence>MGAINATSDATFRSDVLEADKPVVVDFWADWCGPCKQFAPILEEIAAENAEKISVFKLDVDANPETTAAYSVVSIPTINIYSGGELVKSVVGSRPKKAFLAEIEEFLG</sequence>
<dbReference type="Pfam" id="PF00085">
    <property type="entry name" value="Thioredoxin"/>
    <property type="match status" value="1"/>
</dbReference>